<dbReference type="eggNOG" id="ENOG502RQCN">
    <property type="taxonomic scope" value="Eukaryota"/>
</dbReference>
<evidence type="ECO:0000313" key="5">
    <source>
        <dbReference type="Proteomes" id="UP000002605"/>
    </source>
</evidence>
<gene>
    <name evidence="3" type="ordered locus">Cd36_30140</name>
    <name evidence="4" type="ORF">CD36_30140</name>
</gene>
<keyword evidence="2" id="KW-1133">Transmembrane helix</keyword>
<name>B9WLS2_CANDC</name>
<feature type="transmembrane region" description="Helical" evidence="2">
    <location>
        <begin position="154"/>
        <end position="176"/>
    </location>
</feature>
<dbReference type="Proteomes" id="UP000002605">
    <property type="component" value="Chromosome R"/>
</dbReference>
<feature type="transmembrane region" description="Helical" evidence="2">
    <location>
        <begin position="35"/>
        <end position="54"/>
    </location>
</feature>
<keyword evidence="5" id="KW-1185">Reference proteome</keyword>
<feature type="region of interest" description="Disordered" evidence="1">
    <location>
        <begin position="117"/>
        <end position="144"/>
    </location>
</feature>
<evidence type="ECO:0000256" key="1">
    <source>
        <dbReference type="SAM" id="MobiDB-lite"/>
    </source>
</evidence>
<feature type="compositionally biased region" description="Basic and acidic residues" evidence="1">
    <location>
        <begin position="117"/>
        <end position="127"/>
    </location>
</feature>
<evidence type="ECO:0000256" key="2">
    <source>
        <dbReference type="SAM" id="Phobius"/>
    </source>
</evidence>
<keyword evidence="2" id="KW-0472">Membrane</keyword>
<reference evidence="4 5" key="1">
    <citation type="journal article" date="2009" name="Genome Res.">
        <title>Comparative genomics of the fungal pathogens Candida dubliniensis and Candida albicans.</title>
        <authorList>
            <person name="Jackson A.P."/>
            <person name="Gamble J.A."/>
            <person name="Yeomans T."/>
            <person name="Moran G.P."/>
            <person name="Saunders D."/>
            <person name="Harris D."/>
            <person name="Aslett M."/>
            <person name="Barrell J.F."/>
            <person name="Butler G."/>
            <person name="Citiulo F."/>
            <person name="Coleman D.C."/>
            <person name="de Groot P.W.J."/>
            <person name="Goodwin T.J."/>
            <person name="Quail M.A."/>
            <person name="McQuillan J."/>
            <person name="Munro C.A."/>
            <person name="Pain A."/>
            <person name="Poulter R.T."/>
            <person name="Rajandream M.A."/>
            <person name="Renauld H."/>
            <person name="Spiering M.J."/>
            <person name="Tivey A."/>
            <person name="Gow N.A.R."/>
            <person name="Barrell B."/>
            <person name="Sullivan D.J."/>
            <person name="Berriman M."/>
        </authorList>
    </citation>
    <scope>NUCLEOTIDE SEQUENCE [LARGE SCALE GENOMIC DNA]</scope>
    <source>
        <strain evidence="5">CD36 / ATCC MYA-646 / CBS 7987 / NCPF 3949 / NRRL Y-17841</strain>
    </source>
</reference>
<keyword evidence="2" id="KW-0812">Transmembrane</keyword>
<evidence type="ECO:0000313" key="3">
    <source>
        <dbReference type="CGD" id="CAL0000164406"/>
    </source>
</evidence>
<dbReference type="RefSeq" id="XP_002422033.1">
    <property type="nucleotide sequence ID" value="XM_002421988.1"/>
</dbReference>
<evidence type="ECO:0000313" key="4">
    <source>
        <dbReference type="EMBL" id="CAX40034.1"/>
    </source>
</evidence>
<dbReference type="AlphaFoldDB" id="B9WLS2"/>
<dbReference type="HOGENOM" id="CLU_1315245_0_0_1"/>
<sequence length="195" mass="22340">MFGNQITERKGLDLTIPYSSTTTTTTYNNNNKKSIFKLLFIGLIIISSGIFLYSSTTTLSSYYPYKQQQQQSTNSISNIPAKIDFDAPLSEPTNIVEQQINKRYVESIDLEYIIKRDDSNNNNKDDDNNNNNNNNKDDSKKKSKPIYDQPGMRFVFALFAFVILNMIAICIHHIYMKITNSVNAYKTVNDDISPF</sequence>
<protein>
    <submittedName>
        <fullName evidence="4">Uncharacterized protein</fullName>
    </submittedName>
</protein>
<dbReference type="VEuPathDB" id="FungiDB:CD36_30140"/>
<dbReference type="EMBL" id="FM992695">
    <property type="protein sequence ID" value="CAX40034.1"/>
    <property type="molecule type" value="Genomic_DNA"/>
</dbReference>
<dbReference type="OrthoDB" id="4026482at2759"/>
<dbReference type="KEGG" id="cdu:CD36_30140"/>
<proteinExistence type="predicted"/>
<dbReference type="GeneID" id="8050147"/>
<organism evidence="4 5">
    <name type="scientific">Candida dubliniensis (strain CD36 / ATCC MYA-646 / CBS 7987 / NCPF 3949 / NRRL Y-17841)</name>
    <name type="common">Yeast</name>
    <dbReference type="NCBI Taxonomy" id="573826"/>
    <lineage>
        <taxon>Eukaryota</taxon>
        <taxon>Fungi</taxon>
        <taxon>Dikarya</taxon>
        <taxon>Ascomycota</taxon>
        <taxon>Saccharomycotina</taxon>
        <taxon>Pichiomycetes</taxon>
        <taxon>Debaryomycetaceae</taxon>
        <taxon>Candida/Lodderomyces clade</taxon>
        <taxon>Candida</taxon>
    </lineage>
</organism>
<accession>B9WLS2</accession>
<dbReference type="CGD" id="CAL0000164406">
    <property type="gene designation" value="Cd36_30140"/>
</dbReference>